<accession>A0A8G1UHQ9</accession>
<evidence type="ECO:0000313" key="3">
    <source>
        <dbReference type="EMBL" id="RPE32457.1"/>
    </source>
</evidence>
<dbReference type="OrthoDB" id="3852216at2"/>
<dbReference type="Proteomes" id="UP000266906">
    <property type="component" value="Unassembled WGS sequence"/>
</dbReference>
<feature type="domain" description="DNA primase/polymerase bifunctional N-terminal" evidence="1">
    <location>
        <begin position="27"/>
        <end position="206"/>
    </location>
</feature>
<sequence>MDKLFGTLRLTPLGARRRTRPTALQAAAEYSGRWGWTLAVGSPARLAAPAAPTACDCGVPHCAAPNLHHLVGPVVAPGATAAELAARCPADAPLLLPTGHQFDVLDVPAQPGLQALVRLERMGTQVGPVLASPAGRLLLFVAPGTAERLPDLLYRMGWDDASLDLACHGLGSYLAAPPTPLGPLGPMRWLRRPVPDSAPPEARLLLGTLAYACHRTRARTAELAG</sequence>
<dbReference type="InterPro" id="IPR015330">
    <property type="entry name" value="DNA_primase/pol_bifunc_N"/>
</dbReference>
<organism evidence="3 4">
    <name type="scientific">Kitasatospora cineracea</name>
    <dbReference type="NCBI Taxonomy" id="88074"/>
    <lineage>
        <taxon>Bacteria</taxon>
        <taxon>Bacillati</taxon>
        <taxon>Actinomycetota</taxon>
        <taxon>Actinomycetes</taxon>
        <taxon>Kitasatosporales</taxon>
        <taxon>Streptomycetaceae</taxon>
        <taxon>Kitasatospora</taxon>
    </lineage>
</organism>
<protein>
    <submittedName>
        <fullName evidence="3">Bifunctional DNA primase/polymerase-like protein</fullName>
    </submittedName>
</protein>
<evidence type="ECO:0000313" key="2">
    <source>
        <dbReference type="EMBL" id="ROR41942.1"/>
    </source>
</evidence>
<dbReference type="Proteomes" id="UP000267408">
    <property type="component" value="Unassembled WGS sequence"/>
</dbReference>
<dbReference type="AlphaFoldDB" id="A0A3N4RVP5"/>
<accession>A0A3N4RVP5</accession>
<keyword evidence="4" id="KW-1185">Reference proteome</keyword>
<dbReference type="EMBL" id="RJVJ01000001">
    <property type="protein sequence ID" value="ROR41942.1"/>
    <property type="molecule type" value="Genomic_DNA"/>
</dbReference>
<dbReference type="RefSeq" id="WP_123552665.1">
    <property type="nucleotide sequence ID" value="NZ_JBEYIY010000028.1"/>
</dbReference>
<comment type="caution">
    <text evidence="3">The sequence shown here is derived from an EMBL/GenBank/DDBJ whole genome shotgun (WGS) entry which is preliminary data.</text>
</comment>
<dbReference type="Pfam" id="PF09250">
    <property type="entry name" value="Prim-Pol"/>
    <property type="match status" value="1"/>
</dbReference>
<evidence type="ECO:0000259" key="1">
    <source>
        <dbReference type="SMART" id="SM00943"/>
    </source>
</evidence>
<proteinExistence type="predicted"/>
<dbReference type="SMART" id="SM00943">
    <property type="entry name" value="Prim-Pol"/>
    <property type="match status" value="1"/>
</dbReference>
<gene>
    <name evidence="3" type="ORF">EDD38_0716</name>
    <name evidence="2" type="ORF">EDD39_0050</name>
</gene>
<dbReference type="EMBL" id="RKQG01000001">
    <property type="protein sequence ID" value="RPE32457.1"/>
    <property type="molecule type" value="Genomic_DNA"/>
</dbReference>
<evidence type="ECO:0000313" key="4">
    <source>
        <dbReference type="Proteomes" id="UP000266906"/>
    </source>
</evidence>
<name>A0A3N4RVP5_9ACTN</name>
<reference evidence="4 5" key="1">
    <citation type="submission" date="2018-11" db="EMBL/GenBank/DDBJ databases">
        <title>Sequencing the genomes of 1000 actinobacteria strains.</title>
        <authorList>
            <person name="Klenk H.-P."/>
        </authorList>
    </citation>
    <scope>NUCLEOTIDE SEQUENCE [LARGE SCALE GENOMIC DNA]</scope>
    <source>
        <strain evidence="2 5">DSM 44780</strain>
        <strain evidence="3 4">DSM 44781</strain>
    </source>
</reference>
<evidence type="ECO:0000313" key="5">
    <source>
        <dbReference type="Proteomes" id="UP000267408"/>
    </source>
</evidence>